<evidence type="ECO:0000313" key="1">
    <source>
        <dbReference type="EMBL" id="HHQ51248.1"/>
    </source>
</evidence>
<evidence type="ECO:0008006" key="2">
    <source>
        <dbReference type="Google" id="ProtNLM"/>
    </source>
</evidence>
<proteinExistence type="predicted"/>
<reference evidence="1" key="1">
    <citation type="journal article" date="2020" name="mSystems">
        <title>Genome- and Community-Level Interaction Insights into Carbon Utilization and Element Cycling Functions of Hydrothermarchaeota in Hydrothermal Sediment.</title>
        <authorList>
            <person name="Zhou Z."/>
            <person name="Liu Y."/>
            <person name="Xu W."/>
            <person name="Pan J."/>
            <person name="Luo Z.H."/>
            <person name="Li M."/>
        </authorList>
    </citation>
    <scope>NUCLEOTIDE SEQUENCE [LARGE SCALE GENOMIC DNA]</scope>
    <source>
        <strain evidence="1">SpSt-1105</strain>
    </source>
</reference>
<gene>
    <name evidence="1" type="ORF">ENM66_07875</name>
</gene>
<dbReference type="EMBL" id="DRYQ01000117">
    <property type="protein sequence ID" value="HHQ51248.1"/>
    <property type="molecule type" value="Genomic_DNA"/>
</dbReference>
<protein>
    <recommendedName>
        <fullName evidence="2">GIY-YIG nuclease family protein</fullName>
    </recommendedName>
</protein>
<dbReference type="AlphaFoldDB" id="A0A7J3Z931"/>
<accession>A0A7J3Z931</accession>
<comment type="caution">
    <text evidence="1">The sequence shown here is derived from an EMBL/GenBank/DDBJ whole genome shotgun (WGS) entry which is preliminary data.</text>
</comment>
<name>A0A7J3Z931_9CREN</name>
<sequence length="189" mass="21806">MNSHRLLEPLSELALKGFRTLPTKPGVYIVFWVREGRPVPIPRILGVDRRGVLYIGSTGKGRGRGRECAEGRKGLRGRIRELWRSIEMVYGHRERRRYPHTFGPSLIYTGLYKVICVEDLWIYYKVFNACEAEYQEKLAILEYTNKYGEPPPLNLQVGRQYFAILGLGEVNKSRVVDELDPDLRLVLGL</sequence>
<organism evidence="1">
    <name type="scientific">Ignisphaera aggregans</name>
    <dbReference type="NCBI Taxonomy" id="334771"/>
    <lineage>
        <taxon>Archaea</taxon>
        <taxon>Thermoproteota</taxon>
        <taxon>Thermoprotei</taxon>
        <taxon>Desulfurococcales</taxon>
        <taxon>Desulfurococcaceae</taxon>
        <taxon>Ignisphaera</taxon>
    </lineage>
</organism>